<dbReference type="Proteomes" id="UP000278398">
    <property type="component" value="Unassembled WGS sequence"/>
</dbReference>
<organism evidence="2 3">
    <name type="scientific">Aquibium carbonis</name>
    <dbReference type="NCBI Taxonomy" id="2495581"/>
    <lineage>
        <taxon>Bacteria</taxon>
        <taxon>Pseudomonadati</taxon>
        <taxon>Pseudomonadota</taxon>
        <taxon>Alphaproteobacteria</taxon>
        <taxon>Hyphomicrobiales</taxon>
        <taxon>Phyllobacteriaceae</taxon>
        <taxon>Aquibium</taxon>
    </lineage>
</organism>
<dbReference type="SUPFAM" id="SSF110087">
    <property type="entry name" value="DR1885-like metal-binding protein"/>
    <property type="match status" value="1"/>
</dbReference>
<feature type="signal peptide" evidence="1">
    <location>
        <begin position="1"/>
        <end position="29"/>
    </location>
</feature>
<proteinExistence type="predicted"/>
<protein>
    <submittedName>
        <fullName evidence="2">Copper chaperone PCu(A)C</fullName>
    </submittedName>
</protein>
<dbReference type="OrthoDB" id="8080510at2"/>
<dbReference type="InterPro" id="IPR007410">
    <property type="entry name" value="LpqE-like"/>
</dbReference>
<sequence>MSMTKYTAFLRSLPVHVMFLGLASAPASASGEPTDHINPPQLLMVEHAEILMPGPNGNAEGYLTIWNGTKNHASIASITSDAFDEVVMLRSRFLSDSAQSEPVEGIVPIPGHAELKMRGDGIRLALRNPVSPTAQMESAGLTLIFDDGTELEVRASIHRSSEMLTDHRHGEVDRRSN</sequence>
<dbReference type="Gene3D" id="2.60.40.1890">
    <property type="entry name" value="PCu(A)C copper chaperone"/>
    <property type="match status" value="1"/>
</dbReference>
<evidence type="ECO:0000256" key="1">
    <source>
        <dbReference type="SAM" id="SignalP"/>
    </source>
</evidence>
<keyword evidence="3" id="KW-1185">Reference proteome</keyword>
<dbReference type="AlphaFoldDB" id="A0A429YYR4"/>
<keyword evidence="1" id="KW-0732">Signal</keyword>
<dbReference type="InterPro" id="IPR036182">
    <property type="entry name" value="PCuAC_sf"/>
</dbReference>
<gene>
    <name evidence="2" type="ORF">EJC49_09995</name>
</gene>
<evidence type="ECO:0000313" key="3">
    <source>
        <dbReference type="Proteomes" id="UP000278398"/>
    </source>
</evidence>
<evidence type="ECO:0000313" key="2">
    <source>
        <dbReference type="EMBL" id="RST86599.1"/>
    </source>
</evidence>
<feature type="chain" id="PRO_5019487103" evidence="1">
    <location>
        <begin position="30"/>
        <end position="177"/>
    </location>
</feature>
<dbReference type="Pfam" id="PF04314">
    <property type="entry name" value="PCuAC"/>
    <property type="match status" value="1"/>
</dbReference>
<comment type="caution">
    <text evidence="2">The sequence shown here is derived from an EMBL/GenBank/DDBJ whole genome shotgun (WGS) entry which is preliminary data.</text>
</comment>
<name>A0A429YYR4_9HYPH</name>
<accession>A0A429YYR4</accession>
<reference evidence="2 3" key="1">
    <citation type="submission" date="2018-12" db="EMBL/GenBank/DDBJ databases">
        <title>Mesorhizobium carbonis sp. nov., isolated from coal mine water.</title>
        <authorList>
            <person name="Xin W."/>
            <person name="Xu Z."/>
            <person name="Xiang F."/>
            <person name="Zhang J."/>
            <person name="Xi L."/>
            <person name="Liu J."/>
        </authorList>
    </citation>
    <scope>NUCLEOTIDE SEQUENCE [LARGE SCALE GENOMIC DNA]</scope>
    <source>
        <strain evidence="2 3">B2.3</strain>
    </source>
</reference>
<dbReference type="EMBL" id="RWKW01000034">
    <property type="protein sequence ID" value="RST86599.1"/>
    <property type="molecule type" value="Genomic_DNA"/>
</dbReference>